<dbReference type="InterPro" id="IPR007016">
    <property type="entry name" value="O-antigen_ligase-rel_domated"/>
</dbReference>
<evidence type="ECO:0008006" key="10">
    <source>
        <dbReference type="Google" id="ProtNLM"/>
    </source>
</evidence>
<sequence>MQPRFVATPYLTNNWVPALIMLVAALLAWALFALHDYYGLARLMRLLAWGLVIGGLCNVLVVTLQWYDIAKRVPWLALGANAKVHGVVGNLGQRNWLTEYLLYGMLAIAWLLPQVARSKQRLLWLIAAAFAWVVAMTGSRSPVLIAPVLVLWAFWQQRGNKSLFMRNVMLMVGLLVLATFLFWLQQQLWGGGESAITSISRGGMRRLVEWQKCIDLFLTHPWLGVGWGNYAWYSFQLQQIPAYAKVVESSMFDHAHNAFFQILAVTGLAGLACIAPLVWIGLRQIFRREQDNLVGALLIVILIRAQVEWSLWMPGFFFFCVILLALCQQPAWGHRAWKPSYRLSIGVFAASMLLLSSLSLYQYTRLSRIFVGDKNLKGDVAMIDLLSYSQNIWLAATTDRIVAARLSYDRNLLPMKLELLEQVSRNTPFPDVLIREAYFLALNGQTALARTRVQQILVAYPSSRDKYIITLLNDPSPEGKMILNLLLDHARRYGPTR</sequence>
<evidence type="ECO:0000259" key="6">
    <source>
        <dbReference type="Pfam" id="PF04932"/>
    </source>
</evidence>
<dbReference type="AlphaFoldDB" id="A0A847SC65"/>
<evidence type="ECO:0000256" key="5">
    <source>
        <dbReference type="SAM" id="Phobius"/>
    </source>
</evidence>
<dbReference type="GO" id="GO:0016020">
    <property type="term" value="C:membrane"/>
    <property type="evidence" value="ECO:0007669"/>
    <property type="project" value="UniProtKB-SubCell"/>
</dbReference>
<dbReference type="RefSeq" id="WP_168878145.1">
    <property type="nucleotide sequence ID" value="NZ_JABAIM010000004.1"/>
</dbReference>
<dbReference type="PANTHER" id="PTHR37422:SF21">
    <property type="entry name" value="EXOQ-LIKE PROTEIN"/>
    <property type="match status" value="1"/>
</dbReference>
<name>A0A847SC65_9NEIS</name>
<keyword evidence="9" id="KW-1185">Reference proteome</keyword>
<feature type="transmembrane region" description="Helical" evidence="5">
    <location>
        <begin position="46"/>
        <end position="67"/>
    </location>
</feature>
<dbReference type="InterPro" id="IPR051533">
    <property type="entry name" value="WaaL-like"/>
</dbReference>
<evidence type="ECO:0000313" key="9">
    <source>
        <dbReference type="Proteomes" id="UP000587991"/>
    </source>
</evidence>
<feature type="domain" description="Virulence factor membrane-bound polymerase C-terminal" evidence="7">
    <location>
        <begin position="296"/>
        <end position="465"/>
    </location>
</feature>
<feature type="transmembrane region" description="Helical" evidence="5">
    <location>
        <begin position="313"/>
        <end position="331"/>
    </location>
</feature>
<dbReference type="Proteomes" id="UP000587991">
    <property type="component" value="Unassembled WGS sequence"/>
</dbReference>
<feature type="transmembrane region" description="Helical" evidence="5">
    <location>
        <begin position="122"/>
        <end position="155"/>
    </location>
</feature>
<feature type="transmembrane region" description="Helical" evidence="5">
    <location>
        <begin position="258"/>
        <end position="280"/>
    </location>
</feature>
<keyword evidence="4 5" id="KW-0472">Membrane</keyword>
<evidence type="ECO:0000256" key="3">
    <source>
        <dbReference type="ARBA" id="ARBA00022989"/>
    </source>
</evidence>
<dbReference type="PANTHER" id="PTHR37422">
    <property type="entry name" value="TEICHURONIC ACID BIOSYNTHESIS PROTEIN TUAE"/>
    <property type="match status" value="1"/>
</dbReference>
<feature type="transmembrane region" description="Helical" evidence="5">
    <location>
        <begin position="15"/>
        <end position="34"/>
    </location>
</feature>
<dbReference type="InterPro" id="IPR021797">
    <property type="entry name" value="Wzy_C_2"/>
</dbReference>
<dbReference type="Pfam" id="PF04932">
    <property type="entry name" value="Wzy_C"/>
    <property type="match status" value="1"/>
</dbReference>
<keyword evidence="2 5" id="KW-0812">Transmembrane</keyword>
<feature type="domain" description="O-antigen ligase-related" evidence="6">
    <location>
        <begin position="126"/>
        <end position="274"/>
    </location>
</feature>
<protein>
    <recommendedName>
        <fullName evidence="10">O-antigen polymerase</fullName>
    </recommendedName>
</protein>
<evidence type="ECO:0000256" key="4">
    <source>
        <dbReference type="ARBA" id="ARBA00023136"/>
    </source>
</evidence>
<keyword evidence="3 5" id="KW-1133">Transmembrane helix</keyword>
<proteinExistence type="predicted"/>
<dbReference type="Pfam" id="PF11846">
    <property type="entry name" value="Wzy_C_2"/>
    <property type="match status" value="1"/>
</dbReference>
<feature type="transmembrane region" description="Helical" evidence="5">
    <location>
        <begin position="167"/>
        <end position="184"/>
    </location>
</feature>
<comment type="subcellular location">
    <subcellularLocation>
        <location evidence="1">Membrane</location>
        <topology evidence="1">Multi-pass membrane protein</topology>
    </subcellularLocation>
</comment>
<evidence type="ECO:0000259" key="7">
    <source>
        <dbReference type="Pfam" id="PF11846"/>
    </source>
</evidence>
<accession>A0A847SC65</accession>
<comment type="caution">
    <text evidence="8">The sequence shown here is derived from an EMBL/GenBank/DDBJ whole genome shotgun (WGS) entry which is preliminary data.</text>
</comment>
<reference evidence="8 9" key="1">
    <citation type="submission" date="2020-04" db="EMBL/GenBank/DDBJ databases">
        <title>Draft genome of Leeia sp. IMCC25680.</title>
        <authorList>
            <person name="Song J."/>
            <person name="Cho J.-C."/>
        </authorList>
    </citation>
    <scope>NUCLEOTIDE SEQUENCE [LARGE SCALE GENOMIC DNA]</scope>
    <source>
        <strain evidence="8 9">IMCC25680</strain>
    </source>
</reference>
<feature type="transmembrane region" description="Helical" evidence="5">
    <location>
        <begin position="343"/>
        <end position="361"/>
    </location>
</feature>
<evidence type="ECO:0000256" key="1">
    <source>
        <dbReference type="ARBA" id="ARBA00004141"/>
    </source>
</evidence>
<evidence type="ECO:0000256" key="2">
    <source>
        <dbReference type="ARBA" id="ARBA00022692"/>
    </source>
</evidence>
<organism evidence="8 9">
    <name type="scientific">Leeia aquatica</name>
    <dbReference type="NCBI Taxonomy" id="2725557"/>
    <lineage>
        <taxon>Bacteria</taxon>
        <taxon>Pseudomonadati</taxon>
        <taxon>Pseudomonadota</taxon>
        <taxon>Betaproteobacteria</taxon>
        <taxon>Neisseriales</taxon>
        <taxon>Leeiaceae</taxon>
        <taxon>Leeia</taxon>
    </lineage>
</organism>
<dbReference type="EMBL" id="JABAIM010000004">
    <property type="protein sequence ID" value="NLR76467.1"/>
    <property type="molecule type" value="Genomic_DNA"/>
</dbReference>
<gene>
    <name evidence="8" type="ORF">HF682_14970</name>
</gene>
<evidence type="ECO:0000313" key="8">
    <source>
        <dbReference type="EMBL" id="NLR76467.1"/>
    </source>
</evidence>